<feature type="transmembrane region" description="Helical" evidence="6">
    <location>
        <begin position="259"/>
        <end position="278"/>
    </location>
</feature>
<feature type="transmembrane region" description="Helical" evidence="6">
    <location>
        <begin position="159"/>
        <end position="177"/>
    </location>
</feature>
<proteinExistence type="predicted"/>
<dbReference type="STRING" id="1314781.A0A165PL83"/>
<dbReference type="SUPFAM" id="SSF103473">
    <property type="entry name" value="MFS general substrate transporter"/>
    <property type="match status" value="1"/>
</dbReference>
<organism evidence="8 9">
    <name type="scientific">Exidia glandulosa HHB12029</name>
    <dbReference type="NCBI Taxonomy" id="1314781"/>
    <lineage>
        <taxon>Eukaryota</taxon>
        <taxon>Fungi</taxon>
        <taxon>Dikarya</taxon>
        <taxon>Basidiomycota</taxon>
        <taxon>Agaricomycotina</taxon>
        <taxon>Agaricomycetes</taxon>
        <taxon>Auriculariales</taxon>
        <taxon>Exidiaceae</taxon>
        <taxon>Exidia</taxon>
    </lineage>
</organism>
<feature type="transmembrane region" description="Helical" evidence="6">
    <location>
        <begin position="189"/>
        <end position="209"/>
    </location>
</feature>
<keyword evidence="3 6" id="KW-1133">Transmembrane helix</keyword>
<dbReference type="Gene3D" id="1.20.1250.20">
    <property type="entry name" value="MFS general substrate transporter like domains"/>
    <property type="match status" value="1"/>
</dbReference>
<dbReference type="InterPro" id="IPR011701">
    <property type="entry name" value="MFS"/>
</dbReference>
<evidence type="ECO:0000256" key="6">
    <source>
        <dbReference type="SAM" id="Phobius"/>
    </source>
</evidence>
<feature type="transmembrane region" description="Helical" evidence="6">
    <location>
        <begin position="299"/>
        <end position="316"/>
    </location>
</feature>
<feature type="transmembrane region" description="Helical" evidence="6">
    <location>
        <begin position="498"/>
        <end position="517"/>
    </location>
</feature>
<accession>A0A165PL83</accession>
<protein>
    <submittedName>
        <fullName evidence="8">MFS general substrate transporter</fullName>
    </submittedName>
</protein>
<evidence type="ECO:0000313" key="9">
    <source>
        <dbReference type="Proteomes" id="UP000077266"/>
    </source>
</evidence>
<feature type="transmembrane region" description="Helical" evidence="6">
    <location>
        <begin position="230"/>
        <end position="253"/>
    </location>
</feature>
<feature type="domain" description="Major facilitator superfamily (MFS) profile" evidence="7">
    <location>
        <begin position="37"/>
        <end position="522"/>
    </location>
</feature>
<dbReference type="GO" id="GO:0005886">
    <property type="term" value="C:plasma membrane"/>
    <property type="evidence" value="ECO:0007669"/>
    <property type="project" value="TreeGrafter"/>
</dbReference>
<feature type="transmembrane region" description="Helical" evidence="6">
    <location>
        <begin position="71"/>
        <end position="89"/>
    </location>
</feature>
<dbReference type="PANTHER" id="PTHR23501">
    <property type="entry name" value="MAJOR FACILITATOR SUPERFAMILY"/>
    <property type="match status" value="1"/>
</dbReference>
<sequence>MDHSIEQLPLGNESAQPLAPPSAPDAPKRRGASFWLIFLALCVSLFQVAFELVGVGIALPTIAQALHATDFVWVGSAYALAATCSLPIIGGFAQAFGRRPVMLASITIFAIGSAICGAAPNMQALIAGRVVQGFGGGGLQSVPTIILSDLVSLRERGTFNGFLVLTWSAALCIAPISVGTLAEHGQWRWFFYLNVPLSGLTFALVFAFLRLKAPSGSMREKLGRIDWIGNALLISSSTSVCIALTWAGIQFPWTSVKVLAPLILGLVGMFVFFLYDALIAESPVVPFSLLSDRTSASGYATNFVTAFLVLAIAYYFPAFLQACRGASPIRAGGVDWLGFSVVLGPTGIVAGVVVAKINRYRPVVWTGFVVMCTGIGCWALINENSGMGVIVPLEIVTAMGAGILYTTGYFPVLAPQPISHNAKALSLVAFVRSFAQIWGITIGGAILQNQLIQRLPEAFVSQFPGGVQLSFAAIPLINGLPPDVKDNVRKAFADSLRVVWYVLLGVSLVGAAISLLMREVPMHTYTDEDFGLKERDLAAQASEDIALKNVSSKV</sequence>
<evidence type="ECO:0000259" key="7">
    <source>
        <dbReference type="PROSITE" id="PS50850"/>
    </source>
</evidence>
<evidence type="ECO:0000256" key="1">
    <source>
        <dbReference type="ARBA" id="ARBA00004141"/>
    </source>
</evidence>
<dbReference type="PANTHER" id="PTHR23501:SF102">
    <property type="entry name" value="DRUG TRANSPORTER, PUTATIVE (AFU_ORTHOLOGUE AFUA_3G08530)-RELATED"/>
    <property type="match status" value="1"/>
</dbReference>
<dbReference type="Gene3D" id="1.20.1720.10">
    <property type="entry name" value="Multidrug resistance protein D"/>
    <property type="match status" value="1"/>
</dbReference>
<keyword evidence="4 6" id="KW-0472">Membrane</keyword>
<evidence type="ECO:0000256" key="3">
    <source>
        <dbReference type="ARBA" id="ARBA00022989"/>
    </source>
</evidence>
<reference evidence="8 9" key="1">
    <citation type="journal article" date="2016" name="Mol. Biol. Evol.">
        <title>Comparative Genomics of Early-Diverging Mushroom-Forming Fungi Provides Insights into the Origins of Lignocellulose Decay Capabilities.</title>
        <authorList>
            <person name="Nagy L.G."/>
            <person name="Riley R."/>
            <person name="Tritt A."/>
            <person name="Adam C."/>
            <person name="Daum C."/>
            <person name="Floudas D."/>
            <person name="Sun H."/>
            <person name="Yadav J.S."/>
            <person name="Pangilinan J."/>
            <person name="Larsson K.H."/>
            <person name="Matsuura K."/>
            <person name="Barry K."/>
            <person name="Labutti K."/>
            <person name="Kuo R."/>
            <person name="Ohm R.A."/>
            <person name="Bhattacharya S.S."/>
            <person name="Shirouzu T."/>
            <person name="Yoshinaga Y."/>
            <person name="Martin F.M."/>
            <person name="Grigoriev I.V."/>
            <person name="Hibbett D.S."/>
        </authorList>
    </citation>
    <scope>NUCLEOTIDE SEQUENCE [LARGE SCALE GENOMIC DNA]</scope>
    <source>
        <strain evidence="8 9">HHB12029</strain>
    </source>
</reference>
<feature type="transmembrane region" description="Helical" evidence="6">
    <location>
        <begin position="34"/>
        <end position="59"/>
    </location>
</feature>
<feature type="transmembrane region" description="Helical" evidence="6">
    <location>
        <begin position="362"/>
        <end position="381"/>
    </location>
</feature>
<comment type="subcellular location">
    <subcellularLocation>
        <location evidence="1">Membrane</location>
        <topology evidence="1">Multi-pass membrane protein</topology>
    </subcellularLocation>
</comment>
<dbReference type="AlphaFoldDB" id="A0A165PL83"/>
<dbReference type="GO" id="GO:0022857">
    <property type="term" value="F:transmembrane transporter activity"/>
    <property type="evidence" value="ECO:0007669"/>
    <property type="project" value="InterPro"/>
</dbReference>
<dbReference type="Proteomes" id="UP000077266">
    <property type="component" value="Unassembled WGS sequence"/>
</dbReference>
<evidence type="ECO:0000256" key="5">
    <source>
        <dbReference type="SAM" id="MobiDB-lite"/>
    </source>
</evidence>
<evidence type="ECO:0000313" key="8">
    <source>
        <dbReference type="EMBL" id="KZW02334.1"/>
    </source>
</evidence>
<dbReference type="InParanoid" id="A0A165PL83"/>
<name>A0A165PL83_EXIGL</name>
<dbReference type="InterPro" id="IPR036259">
    <property type="entry name" value="MFS_trans_sf"/>
</dbReference>
<dbReference type="Pfam" id="PF07690">
    <property type="entry name" value="MFS_1"/>
    <property type="match status" value="1"/>
</dbReference>
<keyword evidence="9" id="KW-1185">Reference proteome</keyword>
<gene>
    <name evidence="8" type="ORF">EXIGLDRAFT_734479</name>
</gene>
<feature type="transmembrane region" description="Helical" evidence="6">
    <location>
        <begin position="101"/>
        <end position="120"/>
    </location>
</feature>
<dbReference type="PROSITE" id="PS50850">
    <property type="entry name" value="MFS"/>
    <property type="match status" value="1"/>
</dbReference>
<feature type="transmembrane region" description="Helical" evidence="6">
    <location>
        <begin position="336"/>
        <end position="355"/>
    </location>
</feature>
<dbReference type="EMBL" id="KV425888">
    <property type="protein sequence ID" value="KZW02334.1"/>
    <property type="molecule type" value="Genomic_DNA"/>
</dbReference>
<evidence type="ECO:0000256" key="4">
    <source>
        <dbReference type="ARBA" id="ARBA00023136"/>
    </source>
</evidence>
<dbReference type="OrthoDB" id="3437016at2759"/>
<feature type="transmembrane region" description="Helical" evidence="6">
    <location>
        <begin position="424"/>
        <end position="447"/>
    </location>
</feature>
<feature type="region of interest" description="Disordered" evidence="5">
    <location>
        <begin position="1"/>
        <end position="25"/>
    </location>
</feature>
<keyword evidence="2 6" id="KW-0812">Transmembrane</keyword>
<feature type="transmembrane region" description="Helical" evidence="6">
    <location>
        <begin position="387"/>
        <end position="412"/>
    </location>
</feature>
<dbReference type="InterPro" id="IPR020846">
    <property type="entry name" value="MFS_dom"/>
</dbReference>
<evidence type="ECO:0000256" key="2">
    <source>
        <dbReference type="ARBA" id="ARBA00022692"/>
    </source>
</evidence>